<evidence type="ECO:0000313" key="4">
    <source>
        <dbReference type="Proteomes" id="UP000248857"/>
    </source>
</evidence>
<keyword evidence="1" id="KW-0175">Coiled coil</keyword>
<dbReference type="AlphaFoldDB" id="A0A2W1JMY9"/>
<dbReference type="RefSeq" id="WP_110984808.1">
    <property type="nucleotide sequence ID" value="NZ_CAWNWM010000002.1"/>
</dbReference>
<keyword evidence="4" id="KW-1185">Reference proteome</keyword>
<accession>A0A2W1JMY9</accession>
<name>A0A2W1JMY9_9CYAN</name>
<evidence type="ECO:0000256" key="1">
    <source>
        <dbReference type="SAM" id="Coils"/>
    </source>
</evidence>
<dbReference type="OrthoDB" id="421643at2"/>
<evidence type="ECO:0000313" key="3">
    <source>
        <dbReference type="EMBL" id="PZD74693.1"/>
    </source>
</evidence>
<proteinExistence type="predicted"/>
<feature type="region of interest" description="Disordered" evidence="2">
    <location>
        <begin position="247"/>
        <end position="273"/>
    </location>
</feature>
<protein>
    <submittedName>
        <fullName evidence="3">Uncharacterized protein</fullName>
    </submittedName>
</protein>
<gene>
    <name evidence="3" type="ORF">C1752_00835</name>
</gene>
<comment type="caution">
    <text evidence="3">The sequence shown here is derived from an EMBL/GenBank/DDBJ whole genome shotgun (WGS) entry which is preliminary data.</text>
</comment>
<feature type="compositionally biased region" description="Acidic residues" evidence="2">
    <location>
        <begin position="257"/>
        <end position="267"/>
    </location>
</feature>
<feature type="coiled-coil region" evidence="1">
    <location>
        <begin position="196"/>
        <end position="230"/>
    </location>
</feature>
<sequence>MGANIHQLQQSLEALEAQAAQLVHHFSSLYQDYLRELGASVSKQLMRAAYHLCTQTEPQAFVGLSLSQQQSLQQGLQRLGWQLQQSLLQTLRDTLVADAQRMVPEHLVLAIHSIEDTIVAVLQQTSRDANYLLQDHQILEIQSMDALFKIAAQADEAGRPITSPPHLLKALVEAKESELEEDNVPVVAIYLQITDIELADSELMAWRHQLRQATQQLMALNKDFVQKQKARTTAEAEAAWRASWFPYSPEKTPTISDENECVESDDKEEGREP</sequence>
<reference evidence="3 4" key="1">
    <citation type="journal article" date="2018" name="Sci. Rep.">
        <title>A novel species of the marine cyanobacterium Acaryochloris with a unique pigment content and lifestyle.</title>
        <authorList>
            <person name="Partensky F."/>
            <person name="Six C."/>
            <person name="Ratin M."/>
            <person name="Garczarek L."/>
            <person name="Vaulot D."/>
            <person name="Probert I."/>
            <person name="Calteau A."/>
            <person name="Gourvil P."/>
            <person name="Marie D."/>
            <person name="Grebert T."/>
            <person name="Bouchier C."/>
            <person name="Le Panse S."/>
            <person name="Gachenot M."/>
            <person name="Rodriguez F."/>
            <person name="Garrido J.L."/>
        </authorList>
    </citation>
    <scope>NUCLEOTIDE SEQUENCE [LARGE SCALE GENOMIC DNA]</scope>
    <source>
        <strain evidence="3 4">RCC1774</strain>
    </source>
</reference>
<organism evidence="3 4">
    <name type="scientific">Acaryochloris thomasi RCC1774</name>
    <dbReference type="NCBI Taxonomy" id="1764569"/>
    <lineage>
        <taxon>Bacteria</taxon>
        <taxon>Bacillati</taxon>
        <taxon>Cyanobacteriota</taxon>
        <taxon>Cyanophyceae</taxon>
        <taxon>Acaryochloridales</taxon>
        <taxon>Acaryochloridaceae</taxon>
        <taxon>Acaryochloris</taxon>
        <taxon>Acaryochloris thomasi</taxon>
    </lineage>
</organism>
<dbReference type="Proteomes" id="UP000248857">
    <property type="component" value="Unassembled WGS sequence"/>
</dbReference>
<evidence type="ECO:0000256" key="2">
    <source>
        <dbReference type="SAM" id="MobiDB-lite"/>
    </source>
</evidence>
<dbReference type="EMBL" id="PQWO01000002">
    <property type="protein sequence ID" value="PZD74693.1"/>
    <property type="molecule type" value="Genomic_DNA"/>
</dbReference>